<dbReference type="RefSeq" id="WP_253059569.1">
    <property type="nucleotide sequence ID" value="NZ_JAMXWM010000004.1"/>
</dbReference>
<feature type="coiled-coil region" evidence="1">
    <location>
        <begin position="14"/>
        <end position="41"/>
    </location>
</feature>
<comment type="caution">
    <text evidence="2">The sequence shown here is derived from an EMBL/GenBank/DDBJ whole genome shotgun (WGS) entry which is preliminary data.</text>
</comment>
<dbReference type="EMBL" id="JBHUMQ010000003">
    <property type="protein sequence ID" value="MFD2692458.1"/>
    <property type="molecule type" value="Genomic_DNA"/>
</dbReference>
<sequence length="138" mass="15733">MDFNVNTEIKQSKINGLYQEVESMKRDRAALKERIDTNTAEIIHHIVKNGNVIAYKDNTPYVLTVKDTISKKLDKDQLAADLGVSKSYIDLLGVAQLVEEGKLTAEKLKTYEYEEPTQKLRTRKAKKSDMELIFGGKR</sequence>
<reference evidence="3" key="1">
    <citation type="journal article" date="2019" name="Int. J. Syst. Evol. Microbiol.">
        <title>The Global Catalogue of Microorganisms (GCM) 10K type strain sequencing project: providing services to taxonomists for standard genome sequencing and annotation.</title>
        <authorList>
            <consortium name="The Broad Institute Genomics Platform"/>
            <consortium name="The Broad Institute Genome Sequencing Center for Infectious Disease"/>
            <person name="Wu L."/>
            <person name="Ma J."/>
        </authorList>
    </citation>
    <scope>NUCLEOTIDE SEQUENCE [LARGE SCALE GENOMIC DNA]</scope>
    <source>
        <strain evidence="3">TISTR 2466</strain>
    </source>
</reference>
<evidence type="ECO:0000313" key="3">
    <source>
        <dbReference type="Proteomes" id="UP001597399"/>
    </source>
</evidence>
<dbReference type="Proteomes" id="UP001597399">
    <property type="component" value="Unassembled WGS sequence"/>
</dbReference>
<proteinExistence type="predicted"/>
<keyword evidence="3" id="KW-1185">Reference proteome</keyword>
<keyword evidence="1" id="KW-0175">Coiled coil</keyword>
<gene>
    <name evidence="2" type="ORF">ACFSUE_02205</name>
</gene>
<organism evidence="2 3">
    <name type="scientific">Sporolactobacillus shoreicorticis</name>
    <dbReference type="NCBI Taxonomy" id="1923877"/>
    <lineage>
        <taxon>Bacteria</taxon>
        <taxon>Bacillati</taxon>
        <taxon>Bacillota</taxon>
        <taxon>Bacilli</taxon>
        <taxon>Bacillales</taxon>
        <taxon>Sporolactobacillaceae</taxon>
        <taxon>Sporolactobacillus</taxon>
    </lineage>
</organism>
<protein>
    <submittedName>
        <fullName evidence="2">Uncharacterized protein</fullName>
    </submittedName>
</protein>
<evidence type="ECO:0000313" key="2">
    <source>
        <dbReference type="EMBL" id="MFD2692458.1"/>
    </source>
</evidence>
<evidence type="ECO:0000256" key="1">
    <source>
        <dbReference type="SAM" id="Coils"/>
    </source>
</evidence>
<name>A0ABW5RZ80_9BACL</name>
<accession>A0ABW5RZ80</accession>